<evidence type="ECO:0000256" key="2">
    <source>
        <dbReference type="SAM" id="MobiDB-lite"/>
    </source>
</evidence>
<protein>
    <submittedName>
        <fullName evidence="3">Uncharacterized protein</fullName>
    </submittedName>
</protein>
<keyword evidence="1" id="KW-0175">Coiled coil</keyword>
<reference evidence="4" key="1">
    <citation type="journal article" date="2013" name="Nature">
        <title>Pan genome of the phytoplankton Emiliania underpins its global distribution.</title>
        <authorList>
            <person name="Read B.A."/>
            <person name="Kegel J."/>
            <person name="Klute M.J."/>
            <person name="Kuo A."/>
            <person name="Lefebvre S.C."/>
            <person name="Maumus F."/>
            <person name="Mayer C."/>
            <person name="Miller J."/>
            <person name="Monier A."/>
            <person name="Salamov A."/>
            <person name="Young J."/>
            <person name="Aguilar M."/>
            <person name="Claverie J.M."/>
            <person name="Frickenhaus S."/>
            <person name="Gonzalez K."/>
            <person name="Herman E.K."/>
            <person name="Lin Y.C."/>
            <person name="Napier J."/>
            <person name="Ogata H."/>
            <person name="Sarno A.F."/>
            <person name="Shmutz J."/>
            <person name="Schroeder D."/>
            <person name="de Vargas C."/>
            <person name="Verret F."/>
            <person name="von Dassow P."/>
            <person name="Valentin K."/>
            <person name="Van de Peer Y."/>
            <person name="Wheeler G."/>
            <person name="Dacks J.B."/>
            <person name="Delwiche C.F."/>
            <person name="Dyhrman S.T."/>
            <person name="Glockner G."/>
            <person name="John U."/>
            <person name="Richards T."/>
            <person name="Worden A.Z."/>
            <person name="Zhang X."/>
            <person name="Grigoriev I.V."/>
            <person name="Allen A.E."/>
            <person name="Bidle K."/>
            <person name="Borodovsky M."/>
            <person name="Bowler C."/>
            <person name="Brownlee C."/>
            <person name="Cock J.M."/>
            <person name="Elias M."/>
            <person name="Gladyshev V.N."/>
            <person name="Groth M."/>
            <person name="Guda C."/>
            <person name="Hadaegh A."/>
            <person name="Iglesias-Rodriguez M.D."/>
            <person name="Jenkins J."/>
            <person name="Jones B.M."/>
            <person name="Lawson T."/>
            <person name="Leese F."/>
            <person name="Lindquist E."/>
            <person name="Lobanov A."/>
            <person name="Lomsadze A."/>
            <person name="Malik S.B."/>
            <person name="Marsh M.E."/>
            <person name="Mackinder L."/>
            <person name="Mock T."/>
            <person name="Mueller-Roeber B."/>
            <person name="Pagarete A."/>
            <person name="Parker M."/>
            <person name="Probert I."/>
            <person name="Quesneville H."/>
            <person name="Raines C."/>
            <person name="Rensing S.A."/>
            <person name="Riano-Pachon D.M."/>
            <person name="Richier S."/>
            <person name="Rokitta S."/>
            <person name="Shiraiwa Y."/>
            <person name="Soanes D.M."/>
            <person name="van der Giezen M."/>
            <person name="Wahlund T.M."/>
            <person name="Williams B."/>
            <person name="Wilson W."/>
            <person name="Wolfe G."/>
            <person name="Wurch L.L."/>
        </authorList>
    </citation>
    <scope>NUCLEOTIDE SEQUENCE</scope>
</reference>
<name>A0A0D3IIV3_EMIH1</name>
<dbReference type="Proteomes" id="UP000013827">
    <property type="component" value="Unassembled WGS sequence"/>
</dbReference>
<evidence type="ECO:0000256" key="1">
    <source>
        <dbReference type="SAM" id="Coils"/>
    </source>
</evidence>
<dbReference type="PaxDb" id="2903-EOD11188"/>
<sequence>MSVLDLQGAVRVLSEAVGDSDLGRLCARLLLSARAPLSLLRGQMDAAALRPQLAMLDELLRELAREVFTTWPGTRSVSEPAECLALRVSSLPICLSMQRTWISGALEALRWHECRTVAEQHAARLRAADAAEQDAARLRRLIAALERETTVDPTSDAAKAAAAELRRKLPAAHCALPGGAQGAAFEALRQHTQAVAVTEAEQDAARLRPLIAALERETTADPTSDAAKAAAAELRRRLGGVGQGGVGGAQGTAREALLEVFWIGMEALRQHTQAVSEAVARQDVAHLRRLIAALERETTVDPTSDAAKAAAAELRSAAAVAEARLEMAHLRRLCAALDNEDPESDAAEAAAAELRRKWRGLPRRKLRESESQRLTALAVSDLRLVIRAALDRHCEAAVTARHNRLKADYLTALVAGREAPGAASLVQEKPEGSAPGLPEESEVPTAEASEREGADLAARVQLSGAVADLAARQNSYSWENSYSCVVGELVAVCVTHFSTPNASSATKKLWVNSYSRSAAPAATAAAMTSALHSQSLVLARTPMASAAALLLVRLYVRRTGASSRFDRTSYRWTSCNSRRLAAACAVDRRRLPSLAALPSLATRPRTNLPPPHSRLAG</sequence>
<keyword evidence="4" id="KW-1185">Reference proteome</keyword>
<feature type="region of interest" description="Disordered" evidence="2">
    <location>
        <begin position="422"/>
        <end position="452"/>
    </location>
</feature>
<evidence type="ECO:0000313" key="3">
    <source>
        <dbReference type="EnsemblProtists" id="EOD11188"/>
    </source>
</evidence>
<dbReference type="GeneID" id="17257313"/>
<accession>A0A0D3IIV3</accession>
<dbReference type="EnsemblProtists" id="EOD11188">
    <property type="protein sequence ID" value="EOD11188"/>
    <property type="gene ID" value="EMIHUDRAFT_215058"/>
</dbReference>
<dbReference type="HOGENOM" id="CLU_443089_0_0_1"/>
<dbReference type="AlphaFoldDB" id="A0A0D3IIV3"/>
<feature type="coiled-coil region" evidence="1">
    <location>
        <begin position="277"/>
        <end position="340"/>
    </location>
</feature>
<evidence type="ECO:0000313" key="4">
    <source>
        <dbReference type="Proteomes" id="UP000013827"/>
    </source>
</evidence>
<reference evidence="3" key="2">
    <citation type="submission" date="2024-10" db="UniProtKB">
        <authorList>
            <consortium name="EnsemblProtists"/>
        </authorList>
    </citation>
    <scope>IDENTIFICATION</scope>
</reference>
<dbReference type="RefSeq" id="XP_005763617.1">
    <property type="nucleotide sequence ID" value="XM_005763560.1"/>
</dbReference>
<proteinExistence type="predicted"/>
<dbReference type="KEGG" id="ehx:EMIHUDRAFT_215058"/>
<organism evidence="3 4">
    <name type="scientific">Emiliania huxleyi (strain CCMP1516)</name>
    <dbReference type="NCBI Taxonomy" id="280463"/>
    <lineage>
        <taxon>Eukaryota</taxon>
        <taxon>Haptista</taxon>
        <taxon>Haptophyta</taxon>
        <taxon>Prymnesiophyceae</taxon>
        <taxon>Isochrysidales</taxon>
        <taxon>Noelaerhabdaceae</taxon>
        <taxon>Emiliania</taxon>
    </lineage>
</organism>